<dbReference type="EMBL" id="FXTI01000002">
    <property type="protein sequence ID" value="SMO47589.1"/>
    <property type="molecule type" value="Genomic_DNA"/>
</dbReference>
<gene>
    <name evidence="2" type="ORF">SAMN06264849_102159</name>
</gene>
<evidence type="ECO:0000256" key="1">
    <source>
        <dbReference type="SAM" id="Phobius"/>
    </source>
</evidence>
<organism evidence="2 3">
    <name type="scientific">Melghirimyces algeriensis</name>
    <dbReference type="NCBI Taxonomy" id="910412"/>
    <lineage>
        <taxon>Bacteria</taxon>
        <taxon>Bacillati</taxon>
        <taxon>Bacillota</taxon>
        <taxon>Bacilli</taxon>
        <taxon>Bacillales</taxon>
        <taxon>Thermoactinomycetaceae</taxon>
        <taxon>Melghirimyces</taxon>
    </lineage>
</organism>
<keyword evidence="1" id="KW-1133">Transmembrane helix</keyword>
<dbReference type="OrthoDB" id="2989043at2"/>
<name>A0A521BKG6_9BACL</name>
<dbReference type="Proteomes" id="UP000315636">
    <property type="component" value="Unassembled WGS sequence"/>
</dbReference>
<feature type="transmembrane region" description="Helical" evidence="1">
    <location>
        <begin position="105"/>
        <end position="123"/>
    </location>
</feature>
<protein>
    <submittedName>
        <fullName evidence="2">Uncharacterized protein</fullName>
    </submittedName>
</protein>
<feature type="transmembrane region" description="Helical" evidence="1">
    <location>
        <begin position="51"/>
        <end position="71"/>
    </location>
</feature>
<evidence type="ECO:0000313" key="2">
    <source>
        <dbReference type="EMBL" id="SMO47589.1"/>
    </source>
</evidence>
<keyword evidence="1" id="KW-0812">Transmembrane</keyword>
<keyword evidence="3" id="KW-1185">Reference proteome</keyword>
<dbReference type="AlphaFoldDB" id="A0A521BKG6"/>
<keyword evidence="1" id="KW-0472">Membrane</keyword>
<feature type="transmembrane region" description="Helical" evidence="1">
    <location>
        <begin position="12"/>
        <end position="39"/>
    </location>
</feature>
<dbReference type="RefSeq" id="WP_142504471.1">
    <property type="nucleotide sequence ID" value="NZ_FXTI01000002.1"/>
</dbReference>
<accession>A0A521BKG6</accession>
<reference evidence="2 3" key="1">
    <citation type="submission" date="2017-05" db="EMBL/GenBank/DDBJ databases">
        <authorList>
            <person name="Varghese N."/>
            <person name="Submissions S."/>
        </authorList>
    </citation>
    <scope>NUCLEOTIDE SEQUENCE [LARGE SCALE GENOMIC DNA]</scope>
    <source>
        <strain evidence="2 3">DSM 45474</strain>
    </source>
</reference>
<proteinExistence type="predicted"/>
<sequence>MVWWLHKLFMAGIGLFVILFLGLWLETTFLMAGTVAFAWVTFNRLIQSPSVIRLIHLFPLVPAVIVSKWGIDLSLHSNEMGILYVHGLIAYIKHSVSLLFSLDGILFHLATGVIAGGMALIVFGKDPVSNRQRTE</sequence>
<evidence type="ECO:0000313" key="3">
    <source>
        <dbReference type="Proteomes" id="UP000315636"/>
    </source>
</evidence>